<feature type="non-terminal residue" evidence="1">
    <location>
        <position position="113"/>
    </location>
</feature>
<keyword evidence="2" id="KW-1185">Reference proteome</keyword>
<evidence type="ECO:0000313" key="1">
    <source>
        <dbReference type="EMBL" id="KAJ8868171.1"/>
    </source>
</evidence>
<reference evidence="1 2" key="1">
    <citation type="submission" date="2023-02" db="EMBL/GenBank/DDBJ databases">
        <title>LHISI_Scaffold_Assembly.</title>
        <authorList>
            <person name="Stuart O.P."/>
            <person name="Cleave R."/>
            <person name="Magrath M.J.L."/>
            <person name="Mikheyev A.S."/>
        </authorList>
    </citation>
    <scope>NUCLEOTIDE SEQUENCE [LARGE SCALE GENOMIC DNA]</scope>
    <source>
        <strain evidence="1">Daus_M_001</strain>
        <tissue evidence="1">Leg muscle</tissue>
    </source>
</reference>
<proteinExistence type="predicted"/>
<protein>
    <submittedName>
        <fullName evidence="1">Uncharacterized protein</fullName>
    </submittedName>
</protein>
<comment type="caution">
    <text evidence="1">The sequence shown here is derived from an EMBL/GenBank/DDBJ whole genome shotgun (WGS) entry which is preliminary data.</text>
</comment>
<evidence type="ECO:0000313" key="2">
    <source>
        <dbReference type="Proteomes" id="UP001159363"/>
    </source>
</evidence>
<gene>
    <name evidence="1" type="ORF">PR048_031980</name>
</gene>
<accession>A0ABQ9GAU5</accession>
<sequence>MVWVKELPELNNVMSKIYNLFKNTRKRRHLYATFVEEKHRQECPLFLLSFVARWNSWFNNVFYVANYIQDIVEEHPKGLVDLVKKLEGSNYPTANTLYKDLQKHKRKLEKPHT</sequence>
<dbReference type="Proteomes" id="UP001159363">
    <property type="component" value="Chromosome 14"/>
</dbReference>
<dbReference type="EMBL" id="JARBHB010000015">
    <property type="protein sequence ID" value="KAJ8868171.1"/>
    <property type="molecule type" value="Genomic_DNA"/>
</dbReference>
<name>A0ABQ9GAU5_9NEOP</name>
<organism evidence="1 2">
    <name type="scientific">Dryococelus australis</name>
    <dbReference type="NCBI Taxonomy" id="614101"/>
    <lineage>
        <taxon>Eukaryota</taxon>
        <taxon>Metazoa</taxon>
        <taxon>Ecdysozoa</taxon>
        <taxon>Arthropoda</taxon>
        <taxon>Hexapoda</taxon>
        <taxon>Insecta</taxon>
        <taxon>Pterygota</taxon>
        <taxon>Neoptera</taxon>
        <taxon>Polyneoptera</taxon>
        <taxon>Phasmatodea</taxon>
        <taxon>Verophasmatodea</taxon>
        <taxon>Anareolatae</taxon>
        <taxon>Phasmatidae</taxon>
        <taxon>Eurycanthinae</taxon>
        <taxon>Dryococelus</taxon>
    </lineage>
</organism>